<gene>
    <name evidence="3" type="primary">SVEP1</name>
    <name evidence="3" type="ORF">SNAT2548_LOCUS16701</name>
</gene>
<dbReference type="SUPFAM" id="SSF57535">
    <property type="entry name" value="Complement control module/SCR domain"/>
    <property type="match status" value="2"/>
</dbReference>
<dbReference type="Pfam" id="PF00084">
    <property type="entry name" value="Sushi"/>
    <property type="match status" value="2"/>
</dbReference>
<dbReference type="Proteomes" id="UP000604046">
    <property type="component" value="Unassembled WGS sequence"/>
</dbReference>
<dbReference type="Gene3D" id="2.10.70.10">
    <property type="entry name" value="Complement Module, domain 1"/>
    <property type="match status" value="2"/>
</dbReference>
<feature type="domain" description="Sushi" evidence="2">
    <location>
        <begin position="179"/>
        <end position="241"/>
    </location>
</feature>
<dbReference type="InterPro" id="IPR035976">
    <property type="entry name" value="Sushi/SCR/CCP_sf"/>
</dbReference>
<protein>
    <submittedName>
        <fullName evidence="3">SVEP1 protein</fullName>
    </submittedName>
</protein>
<dbReference type="OrthoDB" id="448963at2759"/>
<proteinExistence type="predicted"/>
<dbReference type="AlphaFoldDB" id="A0A812NQW0"/>
<dbReference type="SMART" id="SM00032">
    <property type="entry name" value="CCP"/>
    <property type="match status" value="2"/>
</dbReference>
<name>A0A812NQW0_9DINO</name>
<sequence>MPPTPDALLAQGAGPSAYPYGEEWMKHLLDDLPEGALGAPAPLDEEVPLHADSWWERQGRFWSLVRCCYHALLLVVSVVSSVLTVCWLLPPHLDLENLPPVYNITCSKEGVLGYVQEHNLSTHWALTKRKSGFVAAGSDYWLPLCSSMTFGCQLGYRGRPQISCTAQGTYDVQGMCELVGCGAPQKVEHAIPVIEEQQAKKGWTTGMTVRYSCDRGYAGQAFATCGNDGAWKFDASQRCSLVGCGALEEFLQSFDWGDSDDWREAMTMTGSHDLDRSYVGETVHFTCSPGYRGRPVALCHEGGRWSMSDGCEQFQTSLKCRCKPHWVRCDGWLGTDCKEWYGCKANTEAYDWCEAGVLAFRVKEESKRYWSLLTTFAQA</sequence>
<comment type="caution">
    <text evidence="3">The sequence shown here is derived from an EMBL/GenBank/DDBJ whole genome shotgun (WGS) entry which is preliminary data.</text>
</comment>
<reference evidence="3" key="1">
    <citation type="submission" date="2021-02" db="EMBL/GenBank/DDBJ databases">
        <authorList>
            <person name="Dougan E. K."/>
            <person name="Rhodes N."/>
            <person name="Thang M."/>
            <person name="Chan C."/>
        </authorList>
    </citation>
    <scope>NUCLEOTIDE SEQUENCE</scope>
</reference>
<evidence type="ECO:0000313" key="4">
    <source>
        <dbReference type="Proteomes" id="UP000604046"/>
    </source>
</evidence>
<evidence type="ECO:0000256" key="1">
    <source>
        <dbReference type="ARBA" id="ARBA00023157"/>
    </source>
</evidence>
<dbReference type="InterPro" id="IPR000436">
    <property type="entry name" value="Sushi_SCR_CCP_dom"/>
</dbReference>
<keyword evidence="1" id="KW-1015">Disulfide bond</keyword>
<organism evidence="3 4">
    <name type="scientific">Symbiodinium natans</name>
    <dbReference type="NCBI Taxonomy" id="878477"/>
    <lineage>
        <taxon>Eukaryota</taxon>
        <taxon>Sar</taxon>
        <taxon>Alveolata</taxon>
        <taxon>Dinophyceae</taxon>
        <taxon>Suessiales</taxon>
        <taxon>Symbiodiniaceae</taxon>
        <taxon>Symbiodinium</taxon>
    </lineage>
</organism>
<dbReference type="CDD" id="cd00033">
    <property type="entry name" value="CCP"/>
    <property type="match status" value="2"/>
</dbReference>
<dbReference type="EMBL" id="CAJNDS010002088">
    <property type="protein sequence ID" value="CAE7318589.1"/>
    <property type="molecule type" value="Genomic_DNA"/>
</dbReference>
<dbReference type="PROSITE" id="PS50923">
    <property type="entry name" value="SUSHI"/>
    <property type="match status" value="1"/>
</dbReference>
<evidence type="ECO:0000313" key="3">
    <source>
        <dbReference type="EMBL" id="CAE7318589.1"/>
    </source>
</evidence>
<keyword evidence="4" id="KW-1185">Reference proteome</keyword>
<evidence type="ECO:0000259" key="2">
    <source>
        <dbReference type="PROSITE" id="PS50923"/>
    </source>
</evidence>
<accession>A0A812NQW0</accession>